<dbReference type="eggNOG" id="ENOG5030DSB">
    <property type="taxonomic scope" value="Bacteria"/>
</dbReference>
<dbReference type="EMBL" id="LWCS01000098">
    <property type="protein sequence ID" value="OAN26452.1"/>
    <property type="molecule type" value="Genomic_DNA"/>
</dbReference>
<proteinExistence type="predicted"/>
<evidence type="ECO:0000256" key="1">
    <source>
        <dbReference type="SAM" id="Phobius"/>
    </source>
</evidence>
<evidence type="ECO:0000313" key="3">
    <source>
        <dbReference type="Proteomes" id="UP000078396"/>
    </source>
</evidence>
<keyword evidence="1" id="KW-0472">Membrane</keyword>
<dbReference type="Proteomes" id="UP000078396">
    <property type="component" value="Unassembled WGS sequence"/>
</dbReference>
<feature type="transmembrane region" description="Helical" evidence="1">
    <location>
        <begin position="217"/>
        <end position="235"/>
    </location>
</feature>
<dbReference type="Pfam" id="PF14023">
    <property type="entry name" value="Bestrophin-like"/>
    <property type="match status" value="1"/>
</dbReference>
<gene>
    <name evidence="2" type="ORF">A4X20_12445</name>
</gene>
<accession>A0A178LCC0</accession>
<reference evidence="2 3" key="1">
    <citation type="submission" date="2016-04" db="EMBL/GenBank/DDBJ databases">
        <title>Draft Genome Sequences of Staphylococcus capitis Strain H36, S. capitis Strain H65, S. cohnii Strain H62, S. hominis Strain H69, Mycobacterium iranicum Strain H39, Plantibacter sp. Strain H53, Pseudomonas oryzihabitans Strain H72, and Microbacterium sp. Strain H83, isolated from residential settings.</title>
        <authorList>
            <person name="Lymperopoulou D."/>
            <person name="Adams R.I."/>
            <person name="Lindow S."/>
            <person name="Coil D.A."/>
            <person name="Jospin G."/>
            <person name="Eisen J.A."/>
        </authorList>
    </citation>
    <scope>NUCLEOTIDE SEQUENCE [LARGE SCALE GENOMIC DNA]</scope>
    <source>
        <strain evidence="2 3">H39</strain>
    </source>
</reference>
<dbReference type="AlphaFoldDB" id="A0A178LCC0"/>
<dbReference type="STRING" id="912594.AWC12_26300"/>
<name>A0A178LCC0_MYCIR</name>
<protein>
    <recommendedName>
        <fullName evidence="4">DUF4239 domain-containing protein</fullName>
    </recommendedName>
</protein>
<evidence type="ECO:0000313" key="2">
    <source>
        <dbReference type="EMBL" id="OAN26452.1"/>
    </source>
</evidence>
<keyword evidence="1" id="KW-0812">Transmembrane</keyword>
<dbReference type="InterPro" id="IPR025333">
    <property type="entry name" value="DUF4239"/>
</dbReference>
<organism evidence="2 3">
    <name type="scientific">Mycolicibacterium iranicum</name>
    <name type="common">Mycobacterium iranicum</name>
    <dbReference type="NCBI Taxonomy" id="912594"/>
    <lineage>
        <taxon>Bacteria</taxon>
        <taxon>Bacillati</taxon>
        <taxon>Actinomycetota</taxon>
        <taxon>Actinomycetes</taxon>
        <taxon>Mycobacteriales</taxon>
        <taxon>Mycobacteriaceae</taxon>
        <taxon>Mycolicibacterium</taxon>
    </lineage>
</organism>
<dbReference type="RefSeq" id="WP_064285451.1">
    <property type="nucleotide sequence ID" value="NZ_LWCS01000098.1"/>
</dbReference>
<keyword evidence="1" id="KW-1133">Transmembrane helix</keyword>
<comment type="caution">
    <text evidence="2">The sequence shown here is derived from an EMBL/GenBank/DDBJ whole genome shotgun (WGS) entry which is preliminary data.</text>
</comment>
<evidence type="ECO:0008006" key="4">
    <source>
        <dbReference type="Google" id="ProtNLM"/>
    </source>
</evidence>
<feature type="transmembrane region" description="Helical" evidence="1">
    <location>
        <begin position="188"/>
        <end position="210"/>
    </location>
</feature>
<sequence>MSQWLVSHVPSWLLLILMVTGTAGTAIVIQVVVRRRFPNLRGEEHNDVTKFAFGVVGFVFAFFIGFVVSAMWGQISHADDLVRNEGTAGAQLARDSHIFSEPDRERIRQSLLEYEQAAITEWDEVNEGRFYPAADQALNRLYAAYEAIQADADAQKTLLSTSFSNLNDLSKNRAERILQARTDTGPPWSLWAVIFVTSGLLLGCAIIYGVEKAANHFAMVAIIGTLVGAQLFLVVELSHPYVGAVSTVPEPLQQVIRTLQATP</sequence>
<feature type="transmembrane region" description="Helical" evidence="1">
    <location>
        <begin position="12"/>
        <end position="33"/>
    </location>
</feature>
<feature type="transmembrane region" description="Helical" evidence="1">
    <location>
        <begin position="53"/>
        <end position="75"/>
    </location>
</feature>